<dbReference type="EMBL" id="HG316456">
    <property type="protein sequence ID" value="CDF88889.1"/>
    <property type="molecule type" value="Genomic_DNA"/>
</dbReference>
<dbReference type="InterPro" id="IPR001347">
    <property type="entry name" value="SIS_dom"/>
</dbReference>
<name>A0A8J2T5F2_ZYGB2</name>
<protein>
    <submittedName>
        <fullName evidence="2">ZYBA0S03-04258g1_1</fullName>
    </submittedName>
</protein>
<gene>
    <name evidence="2" type="ORF">BN860_04258g</name>
</gene>
<keyword evidence="3" id="KW-1185">Reference proteome</keyword>
<dbReference type="AlphaFoldDB" id="A0A8J2T5F2"/>
<dbReference type="GO" id="GO:0097367">
    <property type="term" value="F:carbohydrate derivative binding"/>
    <property type="evidence" value="ECO:0007669"/>
    <property type="project" value="InterPro"/>
</dbReference>
<dbReference type="InterPro" id="IPR046348">
    <property type="entry name" value="SIS_dom_sf"/>
</dbReference>
<evidence type="ECO:0000259" key="1">
    <source>
        <dbReference type="PROSITE" id="PS51464"/>
    </source>
</evidence>
<dbReference type="PANTHER" id="PTHR38418:SF2">
    <property type="entry name" value="SUGAR ISOMERASE, KPSF_GUTQ (AFU_ORTHOLOGUE AFUA_6G08860)"/>
    <property type="match status" value="1"/>
</dbReference>
<dbReference type="PANTHER" id="PTHR38418">
    <property type="entry name" value="SUGAR ISOMERASE, KPSF/GUTQ (AFU_ORTHOLOGUE AFUA_6G08860)"/>
    <property type="match status" value="1"/>
</dbReference>
<accession>A0A8J2T5F2</accession>
<evidence type="ECO:0000313" key="3">
    <source>
        <dbReference type="Proteomes" id="UP000019375"/>
    </source>
</evidence>
<dbReference type="Proteomes" id="UP000019375">
    <property type="component" value="Unassembled WGS sequence"/>
</dbReference>
<proteinExistence type="predicted"/>
<sequence length="308" mass="34515">MPVETVESQEHGLLEVSMDSFERLLYHHELQMQHLVEFYHESKLHRTQLEQSLMRLSDCICAGHTVVVIGCGKSHLIAAKVVSTMRSMAMSAFLLHPTEAMHGDMGMVRLGDCLLICSSGGETDEILQFLRYASGPRAPEPVRQAFKIAACGTSDSTVSLMCDSLVLLPQRYTETDVQSGLKAPTLSTTSMLVVLDCMCLSLSEMYYKDLRRRAQSFEANHPGGGIGRSSRSSQGSIAPVTAEKPAYRVGHLKKPVDELQFLQTLVMHDWVTWKSNLVPSRYLQKLYSEWKAGQLLETFEQFLERLNV</sequence>
<dbReference type="OrthoDB" id="1872003at2759"/>
<dbReference type="Pfam" id="PF01380">
    <property type="entry name" value="SIS"/>
    <property type="match status" value="1"/>
</dbReference>
<reference evidence="3" key="1">
    <citation type="journal article" date="2013" name="Genome Announc.">
        <title>Genome sequence of the food spoilage yeast Zygosaccharomyces bailii CLIB 213(T).</title>
        <authorList>
            <person name="Galeote V."/>
            <person name="Bigey F."/>
            <person name="Devillers H."/>
            <person name="Neuveglise C."/>
            <person name="Dequin S."/>
        </authorList>
    </citation>
    <scope>NUCLEOTIDE SEQUENCE [LARGE SCALE GENOMIC DNA]</scope>
    <source>
        <strain evidence="3">CLIB 213 / ATCC 58445 / CBS 680 / CCRC 21525 / NBRC 1098 / NCYC 1416 / NRRL Y-2227</strain>
    </source>
</reference>
<evidence type="ECO:0000313" key="2">
    <source>
        <dbReference type="EMBL" id="CDF88889.1"/>
    </source>
</evidence>
<organism evidence="2 3">
    <name type="scientific">Zygosaccharomyces bailii (strain CLIB 213 / ATCC 58445 / CBS 680 / BCRC 21525 / NBRC 1098 / NCYC 1416 / NRRL Y-2227)</name>
    <dbReference type="NCBI Taxonomy" id="1333698"/>
    <lineage>
        <taxon>Eukaryota</taxon>
        <taxon>Fungi</taxon>
        <taxon>Dikarya</taxon>
        <taxon>Ascomycota</taxon>
        <taxon>Saccharomycotina</taxon>
        <taxon>Saccharomycetes</taxon>
        <taxon>Saccharomycetales</taxon>
        <taxon>Saccharomycetaceae</taxon>
        <taxon>Zygosaccharomyces</taxon>
    </lineage>
</organism>
<dbReference type="Gene3D" id="3.40.50.10490">
    <property type="entry name" value="Glucose-6-phosphate isomerase like protein, domain 1"/>
    <property type="match status" value="1"/>
</dbReference>
<dbReference type="SUPFAM" id="SSF53697">
    <property type="entry name" value="SIS domain"/>
    <property type="match status" value="1"/>
</dbReference>
<dbReference type="PROSITE" id="PS51464">
    <property type="entry name" value="SIS"/>
    <property type="match status" value="1"/>
</dbReference>
<feature type="domain" description="SIS" evidence="1">
    <location>
        <begin position="56"/>
        <end position="212"/>
    </location>
</feature>
<dbReference type="GO" id="GO:1901135">
    <property type="term" value="P:carbohydrate derivative metabolic process"/>
    <property type="evidence" value="ECO:0007669"/>
    <property type="project" value="InterPro"/>
</dbReference>